<name>A0A7C5DDR6_9CHLB</name>
<accession>A0A7C5DDR6</accession>
<dbReference type="SUPFAM" id="SSF69754">
    <property type="entry name" value="Ribosome binding protein Y (YfiA homologue)"/>
    <property type="match status" value="1"/>
</dbReference>
<dbReference type="InterPro" id="IPR003489">
    <property type="entry name" value="RHF/RaiA"/>
</dbReference>
<protein>
    <submittedName>
        <fullName evidence="1">Ribosome-associated translation inhibitor RaiA</fullName>
    </submittedName>
</protein>
<dbReference type="AlphaFoldDB" id="A0A7C5DDR6"/>
<comment type="caution">
    <text evidence="1">The sequence shown here is derived from an EMBL/GenBank/DDBJ whole genome shotgun (WGS) entry which is preliminary data.</text>
</comment>
<dbReference type="Pfam" id="PF02482">
    <property type="entry name" value="Ribosomal_S30AE"/>
    <property type="match status" value="1"/>
</dbReference>
<dbReference type="InterPro" id="IPR036567">
    <property type="entry name" value="RHF-like"/>
</dbReference>
<dbReference type="CDD" id="cd00552">
    <property type="entry name" value="RaiA"/>
    <property type="match status" value="1"/>
</dbReference>
<dbReference type="Proteomes" id="UP000886058">
    <property type="component" value="Unassembled WGS sequence"/>
</dbReference>
<sequence length="108" mass="12194">MTKSVTSDAVTVKVTLRHSSNHGSIDEYARDAVSALSKYYPGPINCHVILDHQKHEHDQNKLAEITVHVPQHDFVARESAPTYEQGIDNCIDVLARQLKKLKEKQSNF</sequence>
<dbReference type="EMBL" id="DRSQ01000092">
    <property type="protein sequence ID" value="HHE31873.1"/>
    <property type="molecule type" value="Genomic_DNA"/>
</dbReference>
<reference evidence="1" key="1">
    <citation type="journal article" date="2020" name="mSystems">
        <title>Genome- and Community-Level Interaction Insights into Carbon Utilization and Element Cycling Functions of Hydrothermarchaeota in Hydrothermal Sediment.</title>
        <authorList>
            <person name="Zhou Z."/>
            <person name="Liu Y."/>
            <person name="Xu W."/>
            <person name="Pan J."/>
            <person name="Luo Z.H."/>
            <person name="Li M."/>
        </authorList>
    </citation>
    <scope>NUCLEOTIDE SEQUENCE [LARGE SCALE GENOMIC DNA]</scope>
    <source>
        <strain evidence="1">HyVt-633</strain>
    </source>
</reference>
<dbReference type="Gene3D" id="3.30.160.100">
    <property type="entry name" value="Ribosome hibernation promotion factor-like"/>
    <property type="match status" value="1"/>
</dbReference>
<proteinExistence type="predicted"/>
<organism evidence="1">
    <name type="scientific">Chlorobaculum parvum</name>
    <dbReference type="NCBI Taxonomy" id="274539"/>
    <lineage>
        <taxon>Bacteria</taxon>
        <taxon>Pseudomonadati</taxon>
        <taxon>Chlorobiota</taxon>
        <taxon>Chlorobiia</taxon>
        <taxon>Chlorobiales</taxon>
        <taxon>Chlorobiaceae</taxon>
        <taxon>Chlorobaculum</taxon>
    </lineage>
</organism>
<gene>
    <name evidence="1" type="ORF">ENL07_04420</name>
</gene>
<evidence type="ECO:0000313" key="1">
    <source>
        <dbReference type="EMBL" id="HHE31873.1"/>
    </source>
</evidence>